<dbReference type="EMBL" id="AP019736">
    <property type="protein sequence ID" value="BBL05739.1"/>
    <property type="molecule type" value="Genomic_DNA"/>
</dbReference>
<dbReference type="InterPro" id="IPR058240">
    <property type="entry name" value="rSAM_sf"/>
</dbReference>
<gene>
    <name evidence="1" type="ORF">A5CPEGH6_03770</name>
</gene>
<accession>A0A4Y1WZM6</accession>
<dbReference type="SUPFAM" id="SSF102114">
    <property type="entry name" value="Radical SAM enzymes"/>
    <property type="match status" value="1"/>
</dbReference>
<reference evidence="2" key="1">
    <citation type="submission" date="2019-06" db="EMBL/GenBank/DDBJ databases">
        <title>Alistipes onderdonkii subsp. vulgaris subsp. nov., Alistipes dispar sp. nov. and Alistipes communis sp. nov., isolated from human faeces, and creation of Alistipes onderdonkii subsp. onderdonkii subsp. nov.</title>
        <authorList>
            <person name="Sakamoto M."/>
            <person name="Ikeyama N."/>
            <person name="Ogata Y."/>
            <person name="Suda W."/>
            <person name="Iino T."/>
            <person name="Hattori M."/>
            <person name="Ohkuma M."/>
        </authorList>
    </citation>
    <scope>NUCLEOTIDE SEQUENCE [LARGE SCALE GENOMIC DNA]</scope>
    <source>
        <strain evidence="2">5CPEGH6</strain>
    </source>
</reference>
<evidence type="ECO:0000313" key="2">
    <source>
        <dbReference type="Proteomes" id="UP000319374"/>
    </source>
</evidence>
<proteinExistence type="predicted"/>
<dbReference type="InterPro" id="IPR013785">
    <property type="entry name" value="Aldolase_TIM"/>
</dbReference>
<dbReference type="NCBIfam" id="TIGR04085">
    <property type="entry name" value="rSAM_more_4Fe4S"/>
    <property type="match status" value="1"/>
</dbReference>
<dbReference type="KEGG" id="ada:A5CPEGH6_03770"/>
<sequence length="110" mass="12794">MTRSPYSMLIGSQGEIYKCYEDLGNKELTVGNINDPEVWHNYELIAKYAVGIDHYNDPECRKCSYLPICRGGCPIRRFENVYKGKHNDCCTPFKGRIKDYIELYSKILND</sequence>
<evidence type="ECO:0008006" key="3">
    <source>
        <dbReference type="Google" id="ProtNLM"/>
    </source>
</evidence>
<organism evidence="1 2">
    <name type="scientific">Alistipes dispar</name>
    <dbReference type="NCBI Taxonomy" id="2585119"/>
    <lineage>
        <taxon>Bacteria</taxon>
        <taxon>Pseudomonadati</taxon>
        <taxon>Bacteroidota</taxon>
        <taxon>Bacteroidia</taxon>
        <taxon>Bacteroidales</taxon>
        <taxon>Rikenellaceae</taxon>
        <taxon>Alistipes</taxon>
    </lineage>
</organism>
<protein>
    <recommendedName>
        <fullName evidence="3">4Fe4S-binding SPASM domain-containing protein</fullName>
    </recommendedName>
</protein>
<dbReference type="AlphaFoldDB" id="A0A4Y1WZM6"/>
<evidence type="ECO:0000313" key="1">
    <source>
        <dbReference type="EMBL" id="BBL05739.1"/>
    </source>
</evidence>
<dbReference type="Proteomes" id="UP000319374">
    <property type="component" value="Chromosome"/>
</dbReference>
<dbReference type="InterPro" id="IPR023885">
    <property type="entry name" value="4Fe4S-binding_SPASM_dom"/>
</dbReference>
<keyword evidence="2" id="KW-1185">Reference proteome</keyword>
<name>A0A4Y1WZM6_9BACT</name>
<dbReference type="Gene3D" id="3.20.20.70">
    <property type="entry name" value="Aldolase class I"/>
    <property type="match status" value="1"/>
</dbReference>